<dbReference type="SUPFAM" id="SSF161098">
    <property type="entry name" value="MetI-like"/>
    <property type="match status" value="1"/>
</dbReference>
<dbReference type="InterPro" id="IPR000515">
    <property type="entry name" value="MetI-like"/>
</dbReference>
<evidence type="ECO:0000313" key="9">
    <source>
        <dbReference type="EMBL" id="MBU3805170.1"/>
    </source>
</evidence>
<dbReference type="PANTHER" id="PTHR43227">
    <property type="entry name" value="BLL4140 PROTEIN"/>
    <property type="match status" value="1"/>
</dbReference>
<feature type="transmembrane region" description="Helical" evidence="7">
    <location>
        <begin position="277"/>
        <end position="301"/>
    </location>
</feature>
<keyword evidence="2 7" id="KW-0813">Transport</keyword>
<dbReference type="EMBL" id="JAHLFQ010000248">
    <property type="protein sequence ID" value="MBU3805170.1"/>
    <property type="molecule type" value="Genomic_DNA"/>
</dbReference>
<dbReference type="PROSITE" id="PS50928">
    <property type="entry name" value="ABC_TM1"/>
    <property type="match status" value="1"/>
</dbReference>
<comment type="similarity">
    <text evidence="7">Belongs to the binding-protein-dependent transport system permease family.</text>
</comment>
<dbReference type="InterPro" id="IPR035906">
    <property type="entry name" value="MetI-like_sf"/>
</dbReference>
<comment type="caution">
    <text evidence="9">The sequence shown here is derived from an EMBL/GenBank/DDBJ whole genome shotgun (WGS) entry which is preliminary data.</text>
</comment>
<evidence type="ECO:0000256" key="5">
    <source>
        <dbReference type="ARBA" id="ARBA00022989"/>
    </source>
</evidence>
<comment type="subcellular location">
    <subcellularLocation>
        <location evidence="1 7">Cell membrane</location>
        <topology evidence="1 7">Multi-pass membrane protein</topology>
    </subcellularLocation>
</comment>
<accession>A0A9E2KE71</accession>
<evidence type="ECO:0000256" key="4">
    <source>
        <dbReference type="ARBA" id="ARBA00022692"/>
    </source>
</evidence>
<dbReference type="Proteomes" id="UP000824229">
    <property type="component" value="Unassembled WGS sequence"/>
</dbReference>
<dbReference type="CDD" id="cd06261">
    <property type="entry name" value="TM_PBP2"/>
    <property type="match status" value="1"/>
</dbReference>
<reference evidence="9" key="2">
    <citation type="submission" date="2021-04" db="EMBL/GenBank/DDBJ databases">
        <authorList>
            <person name="Gilroy R."/>
        </authorList>
    </citation>
    <scope>NUCLEOTIDE SEQUENCE</scope>
    <source>
        <strain evidence="9">B5-657</strain>
    </source>
</reference>
<keyword evidence="5 7" id="KW-1133">Transmembrane helix</keyword>
<keyword evidence="3" id="KW-1003">Cell membrane</keyword>
<feature type="transmembrane region" description="Helical" evidence="7">
    <location>
        <begin position="217"/>
        <end position="235"/>
    </location>
</feature>
<protein>
    <submittedName>
        <fullName evidence="9">ABC transporter permease subunit</fullName>
    </submittedName>
</protein>
<feature type="transmembrane region" description="Helical" evidence="7">
    <location>
        <begin position="174"/>
        <end position="196"/>
    </location>
</feature>
<evidence type="ECO:0000313" key="10">
    <source>
        <dbReference type="Proteomes" id="UP000824229"/>
    </source>
</evidence>
<dbReference type="GO" id="GO:0055085">
    <property type="term" value="P:transmembrane transport"/>
    <property type="evidence" value="ECO:0007669"/>
    <property type="project" value="InterPro"/>
</dbReference>
<evidence type="ECO:0000256" key="3">
    <source>
        <dbReference type="ARBA" id="ARBA00022475"/>
    </source>
</evidence>
<name>A0A9E2KE71_9FIRM</name>
<sequence length="311" mass="35424">MVLTNHKTKRKDVIKKKIITYWDLYVLMLPGLLYFIIFKYLPMYGAQIAFKNYMPSLGIWGSPWVGFDHFQRFFSSPNFGNIMWNTVSLSLFNILFGFPAPIILALIINEIKWKPFKKAVQTITYAPHFISTVVLVGLLQMILSPSSGIINNILQVFNIQPIYFMAEEGWFKPIYILSGIWKSAGWGSIIYLAAISGIDTEMYESAKIDGASRWKQLIYITLPNIMPTAMIMLILDIGKVMSIGFEKVFLMQNSMNIGVSEIISTYVYNVGILDVQFSYSTAIGLFNSIINLIMLILANWVSKKVTQVGLW</sequence>
<evidence type="ECO:0000259" key="8">
    <source>
        <dbReference type="PROSITE" id="PS50928"/>
    </source>
</evidence>
<organism evidence="9 10">
    <name type="scientific">Candidatus Cellulosilyticum pullistercoris</name>
    <dbReference type="NCBI Taxonomy" id="2838521"/>
    <lineage>
        <taxon>Bacteria</taxon>
        <taxon>Bacillati</taxon>
        <taxon>Bacillota</taxon>
        <taxon>Clostridia</taxon>
        <taxon>Lachnospirales</taxon>
        <taxon>Cellulosilyticaceae</taxon>
        <taxon>Cellulosilyticum</taxon>
    </lineage>
</organism>
<dbReference type="Gene3D" id="1.10.3720.10">
    <property type="entry name" value="MetI-like"/>
    <property type="match status" value="1"/>
</dbReference>
<dbReference type="Pfam" id="PF00528">
    <property type="entry name" value="BPD_transp_1"/>
    <property type="match status" value="1"/>
</dbReference>
<feature type="domain" description="ABC transmembrane type-1" evidence="8">
    <location>
        <begin position="83"/>
        <end position="298"/>
    </location>
</feature>
<feature type="transmembrane region" description="Helical" evidence="7">
    <location>
        <begin position="21"/>
        <end position="41"/>
    </location>
</feature>
<dbReference type="AlphaFoldDB" id="A0A9E2KE71"/>
<evidence type="ECO:0000256" key="2">
    <source>
        <dbReference type="ARBA" id="ARBA00022448"/>
    </source>
</evidence>
<evidence type="ECO:0000256" key="6">
    <source>
        <dbReference type="ARBA" id="ARBA00023136"/>
    </source>
</evidence>
<proteinExistence type="inferred from homology"/>
<keyword evidence="4 7" id="KW-0812">Transmembrane</keyword>
<dbReference type="InterPro" id="IPR050809">
    <property type="entry name" value="UgpAE/MalFG_permease"/>
</dbReference>
<dbReference type="PANTHER" id="PTHR43227:SF11">
    <property type="entry name" value="BLL4140 PROTEIN"/>
    <property type="match status" value="1"/>
</dbReference>
<feature type="transmembrane region" description="Helical" evidence="7">
    <location>
        <begin position="129"/>
        <end position="154"/>
    </location>
</feature>
<evidence type="ECO:0000256" key="1">
    <source>
        <dbReference type="ARBA" id="ARBA00004651"/>
    </source>
</evidence>
<feature type="transmembrane region" description="Helical" evidence="7">
    <location>
        <begin position="82"/>
        <end position="108"/>
    </location>
</feature>
<dbReference type="GO" id="GO:0005886">
    <property type="term" value="C:plasma membrane"/>
    <property type="evidence" value="ECO:0007669"/>
    <property type="project" value="UniProtKB-SubCell"/>
</dbReference>
<reference evidence="9" key="1">
    <citation type="journal article" date="2021" name="PeerJ">
        <title>Extensive microbial diversity within the chicken gut microbiome revealed by metagenomics and culture.</title>
        <authorList>
            <person name="Gilroy R."/>
            <person name="Ravi A."/>
            <person name="Getino M."/>
            <person name="Pursley I."/>
            <person name="Horton D.L."/>
            <person name="Alikhan N.F."/>
            <person name="Baker D."/>
            <person name="Gharbi K."/>
            <person name="Hall N."/>
            <person name="Watson M."/>
            <person name="Adriaenssens E.M."/>
            <person name="Foster-Nyarko E."/>
            <person name="Jarju S."/>
            <person name="Secka A."/>
            <person name="Antonio M."/>
            <person name="Oren A."/>
            <person name="Chaudhuri R.R."/>
            <person name="La Ragione R."/>
            <person name="Hildebrand F."/>
            <person name="Pallen M.J."/>
        </authorList>
    </citation>
    <scope>NUCLEOTIDE SEQUENCE</scope>
    <source>
        <strain evidence="9">B5-657</strain>
    </source>
</reference>
<keyword evidence="6 7" id="KW-0472">Membrane</keyword>
<gene>
    <name evidence="9" type="ORF">H9872_10525</name>
</gene>
<evidence type="ECO:0000256" key="7">
    <source>
        <dbReference type="RuleBase" id="RU363032"/>
    </source>
</evidence>